<dbReference type="GO" id="GO:0005975">
    <property type="term" value="P:carbohydrate metabolic process"/>
    <property type="evidence" value="ECO:0007669"/>
    <property type="project" value="InterPro"/>
</dbReference>
<dbReference type="SUPFAM" id="SSF51445">
    <property type="entry name" value="(Trans)glycosidases"/>
    <property type="match status" value="1"/>
</dbReference>
<comment type="similarity">
    <text evidence="1">Belongs to the glycosyl hydrolase 13 family.</text>
</comment>
<protein>
    <submittedName>
        <fullName evidence="3">Pullulanase</fullName>
    </submittedName>
</protein>
<dbReference type="NCBIfam" id="TIGR02104">
    <property type="entry name" value="pulA_typeI"/>
    <property type="match status" value="1"/>
</dbReference>
<reference evidence="3 4" key="1">
    <citation type="submission" date="2016-10" db="EMBL/GenBank/DDBJ databases">
        <authorList>
            <person name="de Groot N.N."/>
        </authorList>
    </citation>
    <scope>NUCLEOTIDE SEQUENCE [LARGE SCALE GENOMIC DNA]</scope>
    <source>
        <strain evidence="3 4">DSM 21632</strain>
    </source>
</reference>
<dbReference type="SMR" id="A0A1G8E4X5"/>
<evidence type="ECO:0000259" key="2">
    <source>
        <dbReference type="SMART" id="SM00642"/>
    </source>
</evidence>
<dbReference type="InterPro" id="IPR004193">
    <property type="entry name" value="Glyco_hydro_13_N"/>
</dbReference>
<dbReference type="Gene3D" id="2.60.40.1180">
    <property type="entry name" value="Golgi alpha-mannosidase II"/>
    <property type="match status" value="1"/>
</dbReference>
<dbReference type="SMART" id="SM00642">
    <property type="entry name" value="Aamy"/>
    <property type="match status" value="1"/>
</dbReference>
<dbReference type="SUPFAM" id="SSF81296">
    <property type="entry name" value="E set domains"/>
    <property type="match status" value="1"/>
</dbReference>
<evidence type="ECO:0000313" key="3">
    <source>
        <dbReference type="EMBL" id="SDH64770.1"/>
    </source>
</evidence>
<dbReference type="Pfam" id="PF02922">
    <property type="entry name" value="CBM_48"/>
    <property type="match status" value="1"/>
</dbReference>
<dbReference type="Proteomes" id="UP000199163">
    <property type="component" value="Unassembled WGS sequence"/>
</dbReference>
<dbReference type="InterPro" id="IPR013780">
    <property type="entry name" value="Glyco_hydro_b"/>
</dbReference>
<feature type="domain" description="Glycosyl hydrolase family 13 catalytic" evidence="2">
    <location>
        <begin position="222"/>
        <end position="618"/>
    </location>
</feature>
<proteinExistence type="inferred from homology"/>
<dbReference type="CDD" id="cd02860">
    <property type="entry name" value="E_set_Pullulanase"/>
    <property type="match status" value="1"/>
</dbReference>
<dbReference type="EMBL" id="FNDK01000008">
    <property type="protein sequence ID" value="SDH64770.1"/>
    <property type="molecule type" value="Genomic_DNA"/>
</dbReference>
<accession>A0A1G8E4X5</accession>
<dbReference type="InterPro" id="IPR013783">
    <property type="entry name" value="Ig-like_fold"/>
</dbReference>
<sequence>MTSNHHAINSDLIAWLEDLYTVKVKGDTAFASNQWRIVKKENGKETLIDAACFIEEGFVYLQRKEPYQAGVRYEVVSPDNRRAHVLSGKAVRTLLFDDLYAYDGDDLGARCHRGETLFAVWAPTAEEVHLVIHRHTKHEKEAVHVMKRTIRGVWRMELQGEHHGLCYTYRVFVNGVWQETPDPYAASSTLNGDQSVVIDWRKIPDKAYAIPKTAITDAIIYEVHVRDFTAHLYSGVKQKGKYLGWTERDTKTPNGCTSALSYIKELGVTHVQLLPVHDFGSVDETKEPPAYNWGYDPVQHFVPEGSYVVNKHQPEARIRELKQLIDTLHQHGIGVILDVVLNHFYKIETASLEKIVPGYYFRYDDYGLLSNGTGVGNDTASERYMMRKYIIDCLLHWIRHYQVDGFRFDLMGIHDVTTMQEVSCRLREEKPSVFLYGEGWNMNTVLADKQKASINQAPQLGKRVGFFNDRFRNTVKGNIFGSLGFIHGERADVDVDNVAFVMRGSIRWEEKKKTGLFTAPSQSINYVECHDNHTLWDQLNIQGDMSLEEKRKMHRLTLVMVLTAQGVPFLHGGQEFFRTKYGVENSYNAPVWINQFDWEQREIHNENVEFLKNLIQIRKQFDGFRMQTTAVIERRFQQLAQPKDLFIFKIHKVEHKENAKDLYVLFNHTKNPRKVVLPEKGIYQVIVDGERASLIPLKTIHSNTIEVQPVSAVILYK</sequence>
<dbReference type="STRING" id="568899.SAMN05192534_108137"/>
<dbReference type="InterPro" id="IPR006047">
    <property type="entry name" value="GH13_cat_dom"/>
</dbReference>
<dbReference type="Gene3D" id="2.60.40.10">
    <property type="entry name" value="Immunoglobulins"/>
    <property type="match status" value="1"/>
</dbReference>
<gene>
    <name evidence="3" type="ORF">SAMN05192534_108137</name>
</gene>
<dbReference type="CDD" id="cd11341">
    <property type="entry name" value="AmyAc_Pullulanase_LD-like"/>
    <property type="match status" value="1"/>
</dbReference>
<dbReference type="InterPro" id="IPR011840">
    <property type="entry name" value="PulA_typeI"/>
</dbReference>
<organism evidence="3 4">
    <name type="scientific">Alteribacillus persepolensis</name>
    <dbReference type="NCBI Taxonomy" id="568899"/>
    <lineage>
        <taxon>Bacteria</taxon>
        <taxon>Bacillati</taxon>
        <taxon>Bacillota</taxon>
        <taxon>Bacilli</taxon>
        <taxon>Bacillales</taxon>
        <taxon>Bacillaceae</taxon>
        <taxon>Alteribacillus</taxon>
    </lineage>
</organism>
<name>A0A1G8E4X5_9BACI</name>
<dbReference type="Pfam" id="PF00128">
    <property type="entry name" value="Alpha-amylase"/>
    <property type="match status" value="1"/>
</dbReference>
<evidence type="ECO:0000313" key="4">
    <source>
        <dbReference type="Proteomes" id="UP000199163"/>
    </source>
</evidence>
<dbReference type="InterPro" id="IPR017853">
    <property type="entry name" value="GH"/>
</dbReference>
<dbReference type="Gene3D" id="3.20.20.80">
    <property type="entry name" value="Glycosidases"/>
    <property type="match status" value="1"/>
</dbReference>
<dbReference type="RefSeq" id="WP_175487435.1">
    <property type="nucleotide sequence ID" value="NZ_FNDK01000008.1"/>
</dbReference>
<dbReference type="PANTHER" id="PTHR43002">
    <property type="entry name" value="GLYCOGEN DEBRANCHING ENZYME"/>
    <property type="match status" value="1"/>
</dbReference>
<evidence type="ECO:0000256" key="1">
    <source>
        <dbReference type="ARBA" id="ARBA00008061"/>
    </source>
</evidence>
<dbReference type="Pfam" id="PF21653">
    <property type="entry name" value="pulA_all-beta"/>
    <property type="match status" value="1"/>
</dbReference>
<keyword evidence="4" id="KW-1185">Reference proteome</keyword>
<dbReference type="InterPro" id="IPR014756">
    <property type="entry name" value="Ig_E-set"/>
</dbReference>
<dbReference type="InterPro" id="IPR049117">
    <property type="entry name" value="pulA_all-beta"/>
</dbReference>
<dbReference type="AlphaFoldDB" id="A0A1G8E4X5"/>
<dbReference type="GO" id="GO:0004553">
    <property type="term" value="F:hydrolase activity, hydrolyzing O-glycosyl compounds"/>
    <property type="evidence" value="ECO:0007669"/>
    <property type="project" value="InterPro"/>
</dbReference>